<sequence>MEESSAFAAEWEEGSPLGPPSTGTSPARVTDQRSEGSRPGPSSSAASQQQPQPVSSPTPAPAPRSTTSVTSSNTANTPNRKSGKSGKNGGDMDADEQLFVNEFGFEISTEEMKREEVYVKNIDGSRVIRREVKWSNMAADWTASESKMTDKIKERCRKGIPSKLRGVAWQLLLGSRSEMQSPANVGVYDALKKKRMDTEVQGIIERDLARTFPTHVLFRDADGIGQTQLRNILRAYANIDPEVGYVQGMGFIVGTLMTQMDEEESFWALHSMMHTEKYRLRDMFRPGFPMLQLFFFQLKKLMAEHLPKLFKRFEEIGVDPSFFASQWFLTLFVYHFQFRALLRVWDIFFCEGWKEIFRVAIALMKWEEKELLDMPFDKVLPALKLLHENKNPDEILERSLKVKFKTEELMKWRVEYEAQLRNGAIR</sequence>
<keyword evidence="4" id="KW-1185">Reference proteome</keyword>
<dbReference type="InterPro" id="IPR050302">
    <property type="entry name" value="Rab_GAP_TBC_domain"/>
</dbReference>
<dbReference type="OrthoDB" id="294251at2759"/>
<evidence type="ECO:0000259" key="2">
    <source>
        <dbReference type="PROSITE" id="PS50086"/>
    </source>
</evidence>
<dbReference type="FunFam" id="1.10.472.80:FF:000027">
    <property type="entry name" value="GTPase activating protein (Evi5)"/>
    <property type="match status" value="1"/>
</dbReference>
<dbReference type="PROSITE" id="PS50086">
    <property type="entry name" value="TBC_RABGAP"/>
    <property type="match status" value="1"/>
</dbReference>
<dbReference type="GO" id="GO:0005096">
    <property type="term" value="F:GTPase activator activity"/>
    <property type="evidence" value="ECO:0007669"/>
    <property type="project" value="TreeGrafter"/>
</dbReference>
<dbReference type="InterPro" id="IPR000195">
    <property type="entry name" value="Rab-GAP-TBC_dom"/>
</dbReference>
<dbReference type="PANTHER" id="PTHR47219">
    <property type="entry name" value="RAB GTPASE-ACTIVATING PROTEIN 1-LIKE"/>
    <property type="match status" value="1"/>
</dbReference>
<gene>
    <name evidence="3" type="ORF">BSAL_52350</name>
</gene>
<dbReference type="Pfam" id="PF00566">
    <property type="entry name" value="RabGAP-TBC"/>
    <property type="match status" value="1"/>
</dbReference>
<dbReference type="GO" id="GO:0031267">
    <property type="term" value="F:small GTPase binding"/>
    <property type="evidence" value="ECO:0007669"/>
    <property type="project" value="TreeGrafter"/>
</dbReference>
<evidence type="ECO:0000256" key="1">
    <source>
        <dbReference type="SAM" id="MobiDB-lite"/>
    </source>
</evidence>
<feature type="compositionally biased region" description="Low complexity" evidence="1">
    <location>
        <begin position="1"/>
        <end position="26"/>
    </location>
</feature>
<evidence type="ECO:0000313" key="3">
    <source>
        <dbReference type="EMBL" id="CUE70385.1"/>
    </source>
</evidence>
<dbReference type="Proteomes" id="UP000051952">
    <property type="component" value="Unassembled WGS sequence"/>
</dbReference>
<feature type="compositionally biased region" description="Low complexity" evidence="1">
    <location>
        <begin position="63"/>
        <end position="79"/>
    </location>
</feature>
<proteinExistence type="predicted"/>
<dbReference type="InterPro" id="IPR035969">
    <property type="entry name" value="Rab-GAP_TBC_sf"/>
</dbReference>
<dbReference type="AlphaFoldDB" id="A0A0S4II34"/>
<accession>A0A0S4II34</accession>
<dbReference type="Gene3D" id="1.10.10.750">
    <property type="entry name" value="Ypt/Rab-GAP domain of gyp1p, domain 1"/>
    <property type="match status" value="1"/>
</dbReference>
<reference evidence="4" key="1">
    <citation type="submission" date="2015-09" db="EMBL/GenBank/DDBJ databases">
        <authorList>
            <consortium name="Pathogen Informatics"/>
        </authorList>
    </citation>
    <scope>NUCLEOTIDE SEQUENCE [LARGE SCALE GENOMIC DNA]</scope>
    <source>
        <strain evidence="4">Lake Konstanz</strain>
    </source>
</reference>
<feature type="compositionally biased region" description="Low complexity" evidence="1">
    <location>
        <begin position="37"/>
        <end position="53"/>
    </location>
</feature>
<dbReference type="Gene3D" id="1.10.472.80">
    <property type="entry name" value="Ypt/Rab-GAP domain of gyp1p, domain 3"/>
    <property type="match status" value="1"/>
</dbReference>
<dbReference type="OMA" id="MAADWNK"/>
<dbReference type="PANTHER" id="PTHR47219:SF9">
    <property type="entry name" value="GTPASE ACTIVATING PROTEIN AND CENTROSOME-ASSOCIATED, ISOFORM B"/>
    <property type="match status" value="1"/>
</dbReference>
<dbReference type="Gene3D" id="1.10.8.270">
    <property type="entry name" value="putative rabgap domain of human tbc1 domain family member 14 like domains"/>
    <property type="match status" value="1"/>
</dbReference>
<dbReference type="FunFam" id="1.10.8.270:FF:000016">
    <property type="entry name" value="TBC1 domain family member 2A"/>
    <property type="match status" value="1"/>
</dbReference>
<dbReference type="VEuPathDB" id="TriTrypDB:BSAL_52350"/>
<dbReference type="SUPFAM" id="SSF47923">
    <property type="entry name" value="Ypt/Rab-GAP domain of gyp1p"/>
    <property type="match status" value="2"/>
</dbReference>
<dbReference type="SMART" id="SM00164">
    <property type="entry name" value="TBC"/>
    <property type="match status" value="1"/>
</dbReference>
<dbReference type="EMBL" id="CYKH01000082">
    <property type="protein sequence ID" value="CUE70385.1"/>
    <property type="molecule type" value="Genomic_DNA"/>
</dbReference>
<organism evidence="3 4">
    <name type="scientific">Bodo saltans</name>
    <name type="common">Flagellated protozoan</name>
    <dbReference type="NCBI Taxonomy" id="75058"/>
    <lineage>
        <taxon>Eukaryota</taxon>
        <taxon>Discoba</taxon>
        <taxon>Euglenozoa</taxon>
        <taxon>Kinetoplastea</taxon>
        <taxon>Metakinetoplastina</taxon>
        <taxon>Eubodonida</taxon>
        <taxon>Bodonidae</taxon>
        <taxon>Bodo</taxon>
    </lineage>
</organism>
<feature type="region of interest" description="Disordered" evidence="1">
    <location>
        <begin position="1"/>
        <end position="94"/>
    </location>
</feature>
<name>A0A0S4II34_BODSA</name>
<evidence type="ECO:0000313" key="4">
    <source>
        <dbReference type="Proteomes" id="UP000051952"/>
    </source>
</evidence>
<feature type="domain" description="Rab-GAP TBC" evidence="2">
    <location>
        <begin position="159"/>
        <end position="352"/>
    </location>
</feature>
<protein>
    <submittedName>
        <fullName evidence="3">Rab-like GTP-binding protein, putative</fullName>
    </submittedName>
</protein>
<dbReference type="FunFam" id="1.10.10.750:FF:000001">
    <property type="entry name" value="TBC1 domain family member 10A"/>
    <property type="match status" value="1"/>
</dbReference>